<organism evidence="2 3">
    <name type="scientific">Acer negundo</name>
    <name type="common">Box elder</name>
    <dbReference type="NCBI Taxonomy" id="4023"/>
    <lineage>
        <taxon>Eukaryota</taxon>
        <taxon>Viridiplantae</taxon>
        <taxon>Streptophyta</taxon>
        <taxon>Embryophyta</taxon>
        <taxon>Tracheophyta</taxon>
        <taxon>Spermatophyta</taxon>
        <taxon>Magnoliopsida</taxon>
        <taxon>eudicotyledons</taxon>
        <taxon>Gunneridae</taxon>
        <taxon>Pentapetalae</taxon>
        <taxon>rosids</taxon>
        <taxon>malvids</taxon>
        <taxon>Sapindales</taxon>
        <taxon>Sapindaceae</taxon>
        <taxon>Hippocastanoideae</taxon>
        <taxon>Acereae</taxon>
        <taxon>Acer</taxon>
    </lineage>
</organism>
<evidence type="ECO:0000256" key="1">
    <source>
        <dbReference type="SAM" id="MobiDB-lite"/>
    </source>
</evidence>
<dbReference type="AlphaFoldDB" id="A0AAD5P5M4"/>
<gene>
    <name evidence="2" type="ORF">LWI28_007447</name>
</gene>
<evidence type="ECO:0000313" key="2">
    <source>
        <dbReference type="EMBL" id="KAI9200412.1"/>
    </source>
</evidence>
<comment type="caution">
    <text evidence="2">The sequence shown here is derived from an EMBL/GenBank/DDBJ whole genome shotgun (WGS) entry which is preliminary data.</text>
</comment>
<proteinExistence type="predicted"/>
<dbReference type="EMBL" id="JAJSOW010000001">
    <property type="protein sequence ID" value="KAI9200412.1"/>
    <property type="molecule type" value="Genomic_DNA"/>
</dbReference>
<feature type="compositionally biased region" description="Basic and acidic residues" evidence="1">
    <location>
        <begin position="121"/>
        <end position="136"/>
    </location>
</feature>
<keyword evidence="3" id="KW-1185">Reference proteome</keyword>
<feature type="compositionally biased region" description="Low complexity" evidence="1">
    <location>
        <begin position="375"/>
        <end position="387"/>
    </location>
</feature>
<feature type="region of interest" description="Disordered" evidence="1">
    <location>
        <begin position="121"/>
        <end position="172"/>
    </location>
</feature>
<reference evidence="2" key="2">
    <citation type="submission" date="2023-02" db="EMBL/GenBank/DDBJ databases">
        <authorList>
            <person name="Swenson N.G."/>
            <person name="Wegrzyn J.L."/>
            <person name="Mcevoy S.L."/>
        </authorList>
    </citation>
    <scope>NUCLEOTIDE SEQUENCE</scope>
    <source>
        <strain evidence="2">91603</strain>
        <tissue evidence="2">Leaf</tissue>
    </source>
</reference>
<protein>
    <submittedName>
        <fullName evidence="2">Uncharacterized protein</fullName>
    </submittedName>
</protein>
<sequence>MVRNLHARTHYSKIYIDLVDKVRRDVKEDQPVPQGTSQIPTASAPFELSHPLLYAACTSSNQAYEPVPTTHNVAPIDEVLIWNGEYGIPDLSIDEQQETAYVNDSDSTDDDYSLEDYSYEDGKGLGHNHGQEERAKFGQPDDAEVAARNLSGEQPHHRDNVISNTSDLPPTDEEIPCTTNHLGHEAETINTRYLGDQISIFGDVPNLDVWKSKFPITSHGIFLKGIEHSLKEMTMTDDEFKLFYLHTLQLDSPIVDKAVIPVVCWTNVNIQKCVIWLHIEGGVGSNQISVKDFFKQPTPSEGQYDGDAHGEISHANQRLVTGNNAHMKGIADVLQVVKEILSTLKTELDDIRTKVNFLYDKFSSAEDKNLDNDLHNTSNHNNSMHNMPPNPTPPLPSSRPLSNPTS</sequence>
<evidence type="ECO:0000313" key="3">
    <source>
        <dbReference type="Proteomes" id="UP001064489"/>
    </source>
</evidence>
<feature type="compositionally biased region" description="Pro residues" evidence="1">
    <location>
        <begin position="388"/>
        <end position="397"/>
    </location>
</feature>
<name>A0AAD5P5M4_ACENE</name>
<feature type="region of interest" description="Disordered" evidence="1">
    <location>
        <begin position="368"/>
        <end position="406"/>
    </location>
</feature>
<reference evidence="2" key="1">
    <citation type="journal article" date="2022" name="Plant J.">
        <title>Strategies of tolerance reflected in two North American maple genomes.</title>
        <authorList>
            <person name="McEvoy S.L."/>
            <person name="Sezen U.U."/>
            <person name="Trouern-Trend A."/>
            <person name="McMahon S.M."/>
            <person name="Schaberg P.G."/>
            <person name="Yang J."/>
            <person name="Wegrzyn J.L."/>
            <person name="Swenson N.G."/>
        </authorList>
    </citation>
    <scope>NUCLEOTIDE SEQUENCE</scope>
    <source>
        <strain evidence="2">91603</strain>
    </source>
</reference>
<dbReference type="Proteomes" id="UP001064489">
    <property type="component" value="Chromosome 9"/>
</dbReference>
<accession>A0AAD5P5M4</accession>